<dbReference type="SUPFAM" id="SSF52540">
    <property type="entry name" value="P-loop containing nucleoside triphosphate hydrolases"/>
    <property type="match status" value="1"/>
</dbReference>
<feature type="domain" description="Helicase ATP-binding" evidence="4">
    <location>
        <begin position="327"/>
        <end position="512"/>
    </location>
</feature>
<dbReference type="InterPro" id="IPR027417">
    <property type="entry name" value="P-loop_NTPase"/>
</dbReference>
<dbReference type="PROSITE" id="PS51192">
    <property type="entry name" value="HELICASE_ATP_BIND_1"/>
    <property type="match status" value="1"/>
</dbReference>
<dbReference type="Proteomes" id="UP001648503">
    <property type="component" value="Unassembled WGS sequence"/>
</dbReference>
<feature type="region of interest" description="Disordered" evidence="3">
    <location>
        <begin position="1"/>
        <end position="45"/>
    </location>
</feature>
<dbReference type="EMBL" id="JAFCIX010000401">
    <property type="protein sequence ID" value="KAH6591707.1"/>
    <property type="molecule type" value="Genomic_DNA"/>
</dbReference>
<dbReference type="InterPro" id="IPR014001">
    <property type="entry name" value="Helicase_ATP-bd"/>
</dbReference>
<dbReference type="Pfam" id="PF00271">
    <property type="entry name" value="Helicase_C"/>
    <property type="match status" value="1"/>
</dbReference>
<accession>A0ABQ8F3W6</accession>
<dbReference type="InterPro" id="IPR055227">
    <property type="entry name" value="HRQ1_WHD"/>
</dbReference>
<evidence type="ECO:0000256" key="3">
    <source>
        <dbReference type="SAM" id="MobiDB-lite"/>
    </source>
</evidence>
<dbReference type="Gene3D" id="3.40.50.300">
    <property type="entry name" value="P-loop containing nucleotide triphosphate hydrolases"/>
    <property type="match status" value="2"/>
</dbReference>
<dbReference type="SMART" id="SM00487">
    <property type="entry name" value="DEXDc"/>
    <property type="match status" value="1"/>
</dbReference>
<dbReference type="InterPro" id="IPR018973">
    <property type="entry name" value="MZB"/>
</dbReference>
<feature type="compositionally biased region" description="Polar residues" evidence="3">
    <location>
        <begin position="32"/>
        <end position="44"/>
    </location>
</feature>
<feature type="domain" description="Helicase C-terminal" evidence="5">
    <location>
        <begin position="553"/>
        <end position="706"/>
    </location>
</feature>
<name>A0ABQ8F3W6_9FUNG</name>
<dbReference type="PANTHER" id="PTHR47957:SF3">
    <property type="entry name" value="ATP-DEPENDENT HELICASE HRQ1"/>
    <property type="match status" value="1"/>
</dbReference>
<proteinExistence type="predicted"/>
<evidence type="ECO:0000313" key="7">
    <source>
        <dbReference type="Proteomes" id="UP001648503"/>
    </source>
</evidence>
<evidence type="ECO:0000313" key="6">
    <source>
        <dbReference type="EMBL" id="KAH6591707.1"/>
    </source>
</evidence>
<reference evidence="6 7" key="1">
    <citation type="submission" date="2021-02" db="EMBL/GenBank/DDBJ databases">
        <title>Variation within the Batrachochytrium salamandrivorans European outbreak.</title>
        <authorList>
            <person name="Kelly M."/>
            <person name="Pasmans F."/>
            <person name="Shea T.P."/>
            <person name="Munoz J.F."/>
            <person name="Carranza S."/>
            <person name="Cuomo C.A."/>
            <person name="Martel A."/>
        </authorList>
    </citation>
    <scope>NUCLEOTIDE SEQUENCE [LARGE SCALE GENOMIC DNA]</scope>
    <source>
        <strain evidence="6 7">AMFP18/2</strain>
    </source>
</reference>
<evidence type="ECO:0000259" key="5">
    <source>
        <dbReference type="PROSITE" id="PS51194"/>
    </source>
</evidence>
<dbReference type="PROSITE" id="PS51194">
    <property type="entry name" value="HELICASE_CTER"/>
    <property type="match status" value="1"/>
</dbReference>
<comment type="caution">
    <text evidence="6">The sequence shown here is derived from an EMBL/GenBank/DDBJ whole genome shotgun (WGS) entry which is preliminary data.</text>
</comment>
<dbReference type="Pfam" id="PF22982">
    <property type="entry name" value="WHD_HRQ1"/>
    <property type="match status" value="1"/>
</dbReference>
<feature type="compositionally biased region" description="Polar residues" evidence="3">
    <location>
        <begin position="1"/>
        <end position="24"/>
    </location>
</feature>
<dbReference type="SMART" id="SM00490">
    <property type="entry name" value="HELICc"/>
    <property type="match status" value="1"/>
</dbReference>
<evidence type="ECO:0000256" key="2">
    <source>
        <dbReference type="ARBA" id="ARBA00022840"/>
    </source>
</evidence>
<evidence type="ECO:0000256" key="1">
    <source>
        <dbReference type="ARBA" id="ARBA00022741"/>
    </source>
</evidence>
<gene>
    <name evidence="6" type="ORF">BASA50_008526</name>
</gene>
<dbReference type="PANTHER" id="PTHR47957">
    <property type="entry name" value="ATP-DEPENDENT HELICASE HRQ1"/>
    <property type="match status" value="1"/>
</dbReference>
<dbReference type="Pfam" id="PF00270">
    <property type="entry name" value="DEAD"/>
    <property type="match status" value="1"/>
</dbReference>
<protein>
    <submittedName>
        <fullName evidence="6">Uncharacterized protein</fullName>
    </submittedName>
</protein>
<keyword evidence="7" id="KW-1185">Reference proteome</keyword>
<sequence>MQEQLTSLQKSTDSSDINRASQIVSKKRTKKTAGTASRSLSRSNPPAVRAAYPIDLPSYLAATVDIFEGINLVVSLNPTHAFTFHAVQATVSTLLARTVSLDDLAAVKAIAQDLLVLEWTPRSSLDDGSTLELRRAAGLIDPTNLNNHSDAVLTIAFSDKPLSRNTVMTKTQRTVEATRRKMMIRSAAFCALLVSFCKAATKKKTDPVAALQEAKQTALPPNPYQSSAIQLSNTTVGTLSGSSEPGLDPVNDMLEPSRAINTANLICNIKTEWFYRGQIAPTHDFMSSPRHAEYGILPIDMAQSKTWGAVQDFMGIQQCYLHQTQALQAINDKHHLILSSSTSSGKSLVYQLAVLCSLEYSPASCALLIFPTKALAQDQKRSLGELIHHMPHLDGVNMDTFDGDTSAQPSVRRQLRNTLQIALTNPDTLHAAILPHHALWKRFLAHLRYVVVDEMHYYLGKMGVHMALVLRRLLRLCQVYGNESVQFIGCSATISDPIEYMHSLCGVHDIVVVAQDTSSKGIQHQIIWNPPYKVEATPSLGRLSLLDQTAKVLAYCLMKRVRTICFTKTRNTCELVLRETTAMVRAADPELAGCVMAYRGGYNPVDRRQIESKLFKGELLGIVATNALELGIDIGCLDVVIHCGFPFTIASYRQQLGRAGRRGRDSLSIMMADEATPLDQYMLANPCELFDLPIYAPIVLNLTNEEILESHLQCAAAEMPLRLVNDATWFACRNEDATQHDTIVRLRVLCDAHLRFDSVQDAYICNAKYNACPSSAVSLRGMPLDHEDDKAFRLIDINTMSVVEVVDVARVPYTLYVDAVFLHQGIAFLVTDVDMTRRVAQIRRAPPHVDYITVCRGYIDIDPLATVDAVALPVAVGTPRCEFGQMRVATVVFGYLKVNPRTKAIIEMVESSTEPKPHVHHVHGVWIDIPLETVMKVQAIGVDVQHSIHGVSHLLQSLVSLFVASAVNDLNTIAPECKTPLAKRVRSARVVLYDTSGQAALVRRLLKSMPLLVKRACRVLSACECEAGCDACVYMLTCQYQNLAINKRGACVILKDLAGDM</sequence>
<keyword evidence="2" id="KW-0067">ATP-binding</keyword>
<dbReference type="CDD" id="cd18797">
    <property type="entry name" value="SF2_C_Hrq"/>
    <property type="match status" value="1"/>
</dbReference>
<keyword evidence="1" id="KW-0547">Nucleotide-binding</keyword>
<dbReference type="InterPro" id="IPR001650">
    <property type="entry name" value="Helicase_C-like"/>
</dbReference>
<dbReference type="InterPro" id="IPR011545">
    <property type="entry name" value="DEAD/DEAH_box_helicase_dom"/>
</dbReference>
<evidence type="ECO:0000259" key="4">
    <source>
        <dbReference type="PROSITE" id="PS51192"/>
    </source>
</evidence>
<dbReference type="Pfam" id="PF09369">
    <property type="entry name" value="MZB"/>
    <property type="match status" value="1"/>
</dbReference>
<organism evidence="6 7">
    <name type="scientific">Batrachochytrium salamandrivorans</name>
    <dbReference type="NCBI Taxonomy" id="1357716"/>
    <lineage>
        <taxon>Eukaryota</taxon>
        <taxon>Fungi</taxon>
        <taxon>Fungi incertae sedis</taxon>
        <taxon>Chytridiomycota</taxon>
        <taxon>Chytridiomycota incertae sedis</taxon>
        <taxon>Chytridiomycetes</taxon>
        <taxon>Rhizophydiales</taxon>
        <taxon>Rhizophydiales incertae sedis</taxon>
        <taxon>Batrachochytrium</taxon>
    </lineage>
</organism>